<name>M2LKI0_BAUPA</name>
<feature type="region of interest" description="Disordered" evidence="1">
    <location>
        <begin position="430"/>
        <end position="467"/>
    </location>
</feature>
<sequence length="534" mass="59674">MAMAPSTVHLLGFAPNRPEPEVAVSTAPSHNVPAPRTSRRATSHYNAFQTLCSPANDNPPAYNIAVRQGFVPSSHPEERRERLPKYTCSVNCEMKFLLQLESINPLHPVSESEWRDVYAVVRGTMLSVYRVKDGGAGRLLRSYTLQHAEVGMATDSQHTVLIPQTRLAHLIPSAARKKAWQKDPDLFQAVRQHILRLRIETDQILLADSSEDRIHAFINAVSAGIDIAHAIDERTVPRQSTVPRRRQRRRPEVTGNLTDPELLAEQERILRNMYPAFAQQGAQTARPGLERATTEDVPSEPMANTAREEDELDLAVMREDFATPHAPAQQHDEPRIRPGMLRQTTSSSVATTYSAEVLYATAPENFTTDGKWRPPHPRTAVQIQRYTRRCMPILLAEAIRASDVLICNGRRVKINWRMELLEEWELKPPSYKSHDFSKPSTGTNASLQRTNSQNSQSASVSQSSPTTSRSVLCEQTDLIEPVDTSLAHLELSKSITLTEKRVSTAATVPRAQSEAKQQEARQAGGDMHGVVFCF</sequence>
<accession>M2LKI0</accession>
<evidence type="ECO:0000313" key="2">
    <source>
        <dbReference type="EMBL" id="EMC94782.1"/>
    </source>
</evidence>
<proteinExistence type="predicted"/>
<feature type="region of interest" description="Disordered" evidence="1">
    <location>
        <begin position="236"/>
        <end position="261"/>
    </location>
</feature>
<gene>
    <name evidence="2" type="ORF">BAUCODRAFT_36042</name>
</gene>
<dbReference type="RefSeq" id="XP_007678087.1">
    <property type="nucleotide sequence ID" value="XM_007679897.1"/>
</dbReference>
<dbReference type="OMA" id="GKQWFVD"/>
<feature type="compositionally biased region" description="Polar residues" evidence="1">
    <location>
        <begin position="438"/>
        <end position="449"/>
    </location>
</feature>
<reference evidence="2 3" key="1">
    <citation type="journal article" date="2012" name="PLoS Pathog.">
        <title>Diverse lifestyles and strategies of plant pathogenesis encoded in the genomes of eighteen Dothideomycetes fungi.</title>
        <authorList>
            <person name="Ohm R.A."/>
            <person name="Feau N."/>
            <person name="Henrissat B."/>
            <person name="Schoch C.L."/>
            <person name="Horwitz B.A."/>
            <person name="Barry K.W."/>
            <person name="Condon B.J."/>
            <person name="Copeland A.C."/>
            <person name="Dhillon B."/>
            <person name="Glaser F."/>
            <person name="Hesse C.N."/>
            <person name="Kosti I."/>
            <person name="LaButti K."/>
            <person name="Lindquist E.A."/>
            <person name="Lucas S."/>
            <person name="Salamov A.A."/>
            <person name="Bradshaw R.E."/>
            <person name="Ciuffetti L."/>
            <person name="Hamelin R.C."/>
            <person name="Kema G.H.J."/>
            <person name="Lawrence C."/>
            <person name="Scott J.A."/>
            <person name="Spatafora J.W."/>
            <person name="Turgeon B.G."/>
            <person name="de Wit P.J.G.M."/>
            <person name="Zhong S."/>
            <person name="Goodwin S.B."/>
            <person name="Grigoriev I.V."/>
        </authorList>
    </citation>
    <scope>NUCLEOTIDE SEQUENCE [LARGE SCALE GENOMIC DNA]</scope>
    <source>
        <strain evidence="2 3">UAMH 10762</strain>
    </source>
</reference>
<dbReference type="eggNOG" id="ENOG502S3D4">
    <property type="taxonomic scope" value="Eukaryota"/>
</dbReference>
<organism evidence="2 3">
    <name type="scientific">Baudoinia panamericana (strain UAMH 10762)</name>
    <name type="common">Angels' share fungus</name>
    <name type="synonym">Baudoinia compniacensis (strain UAMH 10762)</name>
    <dbReference type="NCBI Taxonomy" id="717646"/>
    <lineage>
        <taxon>Eukaryota</taxon>
        <taxon>Fungi</taxon>
        <taxon>Dikarya</taxon>
        <taxon>Ascomycota</taxon>
        <taxon>Pezizomycotina</taxon>
        <taxon>Dothideomycetes</taxon>
        <taxon>Dothideomycetidae</taxon>
        <taxon>Mycosphaerellales</taxon>
        <taxon>Teratosphaeriaceae</taxon>
        <taxon>Baudoinia</taxon>
    </lineage>
</organism>
<dbReference type="STRING" id="717646.M2LKI0"/>
<dbReference type="EMBL" id="KB445558">
    <property type="protein sequence ID" value="EMC94782.1"/>
    <property type="molecule type" value="Genomic_DNA"/>
</dbReference>
<dbReference type="Proteomes" id="UP000011761">
    <property type="component" value="Unassembled WGS sequence"/>
</dbReference>
<dbReference type="GeneID" id="19112861"/>
<dbReference type="OrthoDB" id="5865767at2759"/>
<dbReference type="KEGG" id="bcom:BAUCODRAFT_36042"/>
<dbReference type="Gene3D" id="2.30.29.30">
    <property type="entry name" value="Pleckstrin-homology domain (PH domain)/Phosphotyrosine-binding domain (PTB)"/>
    <property type="match status" value="1"/>
</dbReference>
<dbReference type="InterPro" id="IPR011993">
    <property type="entry name" value="PH-like_dom_sf"/>
</dbReference>
<keyword evidence="3" id="KW-1185">Reference proteome</keyword>
<feature type="region of interest" description="Disordered" evidence="1">
    <location>
        <begin position="281"/>
        <end position="306"/>
    </location>
</feature>
<feature type="compositionally biased region" description="Low complexity" evidence="1">
    <location>
        <begin position="450"/>
        <end position="467"/>
    </location>
</feature>
<protein>
    <submittedName>
        <fullName evidence="2">Uncharacterized protein</fullName>
    </submittedName>
</protein>
<dbReference type="PANTHER" id="PTHR37283:SF1">
    <property type="entry name" value="PH DOMAIN-CONTAINING PROTEIN YHR131C"/>
    <property type="match status" value="1"/>
</dbReference>
<dbReference type="AlphaFoldDB" id="M2LKI0"/>
<evidence type="ECO:0000256" key="1">
    <source>
        <dbReference type="SAM" id="MobiDB-lite"/>
    </source>
</evidence>
<dbReference type="HOGENOM" id="CLU_038275_0_0_1"/>
<evidence type="ECO:0000313" key="3">
    <source>
        <dbReference type="Proteomes" id="UP000011761"/>
    </source>
</evidence>
<dbReference type="PANTHER" id="PTHR37283">
    <property type="entry name" value="PH DOMAIN-CONTAINING PROTEIN YHR131C"/>
    <property type="match status" value="1"/>
</dbReference>
<feature type="region of interest" description="Disordered" evidence="1">
    <location>
        <begin position="12"/>
        <end position="40"/>
    </location>
</feature>